<sequence length="101" mass="11008">MRKVVIFSLLIFASCTKDKTTINQVAELSCGQCQFGLDSQAGCDLAVRIDEKAYFIEGFGIDDFGDAHNKTSGFCEVVRKGEVIGSIENNTFLASSIKMVD</sequence>
<dbReference type="EMBL" id="FNUE01000001">
    <property type="protein sequence ID" value="SEE13724.1"/>
    <property type="molecule type" value="Genomic_DNA"/>
</dbReference>
<proteinExistence type="predicted"/>
<dbReference type="OrthoDB" id="676338at2"/>
<keyword evidence="4" id="KW-1185">Reference proteome</keyword>
<reference evidence="1 3" key="1">
    <citation type="submission" date="2015-07" db="EMBL/GenBank/DDBJ databases">
        <title>Genome of Polaribacter dokdonenesis DSW-5, isolated from seawater off Dokdo in Korea.</title>
        <authorList>
            <person name="Yoon K."/>
            <person name="Song J.Y."/>
            <person name="Kim J.F."/>
        </authorList>
    </citation>
    <scope>NUCLEOTIDE SEQUENCE [LARGE SCALE GENOMIC DNA]</scope>
    <source>
        <strain evidence="1 3">DSW-5</strain>
    </source>
</reference>
<protein>
    <submittedName>
        <fullName evidence="1">Uncharacterized protein</fullName>
    </submittedName>
</protein>
<evidence type="ECO:0000313" key="3">
    <source>
        <dbReference type="Proteomes" id="UP000037716"/>
    </source>
</evidence>
<name>A0A0M9CFC7_9FLAO</name>
<dbReference type="InterPro" id="IPR045950">
    <property type="entry name" value="DUF6370"/>
</dbReference>
<gene>
    <name evidence="1" type="ORF">I602_893</name>
    <name evidence="2" type="ORF">SAMN05444353_0884</name>
</gene>
<dbReference type="EMBL" id="LGBR01000001">
    <property type="protein sequence ID" value="KOY51333.1"/>
    <property type="molecule type" value="Genomic_DNA"/>
</dbReference>
<dbReference type="Proteomes" id="UP000037716">
    <property type="component" value="Unassembled WGS sequence"/>
</dbReference>
<evidence type="ECO:0000313" key="1">
    <source>
        <dbReference type="EMBL" id="KOY51333.1"/>
    </source>
</evidence>
<evidence type="ECO:0000313" key="2">
    <source>
        <dbReference type="EMBL" id="SEE13724.1"/>
    </source>
</evidence>
<dbReference type="AlphaFoldDB" id="A0A0M9CFC7"/>
<comment type="caution">
    <text evidence="1">The sequence shown here is derived from an EMBL/GenBank/DDBJ whole genome shotgun (WGS) entry which is preliminary data.</text>
</comment>
<dbReference type="Proteomes" id="UP000183071">
    <property type="component" value="Unassembled WGS sequence"/>
</dbReference>
<reference evidence="2 4" key="2">
    <citation type="submission" date="2016-10" db="EMBL/GenBank/DDBJ databases">
        <authorList>
            <person name="Varghese N."/>
            <person name="Submissions S."/>
        </authorList>
    </citation>
    <scope>NUCLEOTIDE SEQUENCE [LARGE SCALE GENOMIC DNA]</scope>
    <source>
        <strain evidence="2 4">DSW-5</strain>
    </source>
</reference>
<dbReference type="Pfam" id="PF19897">
    <property type="entry name" value="DUF6370"/>
    <property type="match status" value="1"/>
</dbReference>
<organism evidence="1 3">
    <name type="scientific">Polaribacter dokdonensis DSW-5</name>
    <dbReference type="NCBI Taxonomy" id="1300348"/>
    <lineage>
        <taxon>Bacteria</taxon>
        <taxon>Pseudomonadati</taxon>
        <taxon>Bacteroidota</taxon>
        <taxon>Flavobacteriia</taxon>
        <taxon>Flavobacteriales</taxon>
        <taxon>Flavobacteriaceae</taxon>
    </lineage>
</organism>
<accession>A0A0M9CFC7</accession>
<evidence type="ECO:0000313" key="4">
    <source>
        <dbReference type="Proteomes" id="UP000183071"/>
    </source>
</evidence>
<dbReference type="PATRIC" id="fig|1300348.6.peg.893"/>
<dbReference type="PROSITE" id="PS51257">
    <property type="entry name" value="PROKAR_LIPOPROTEIN"/>
    <property type="match status" value="1"/>
</dbReference>